<dbReference type="InterPro" id="IPR016189">
    <property type="entry name" value="Transl_init_fac_IF2/IF5_N"/>
</dbReference>
<evidence type="ECO:0000256" key="5">
    <source>
        <dbReference type="ARBA" id="ARBA00023134"/>
    </source>
</evidence>
<keyword evidence="4" id="KW-0648">Protein biosynthesis</keyword>
<feature type="coiled-coil region" evidence="7">
    <location>
        <begin position="255"/>
        <end position="312"/>
    </location>
</feature>
<dbReference type="InterPro" id="IPR016190">
    <property type="entry name" value="Transl_init_fac_IF2/IF5_Zn-bd"/>
</dbReference>
<keyword evidence="3" id="KW-0547">Nucleotide-binding</keyword>
<dbReference type="GO" id="GO:0001732">
    <property type="term" value="P:formation of cytoplasmic translation initiation complex"/>
    <property type="evidence" value="ECO:0007669"/>
    <property type="project" value="TreeGrafter"/>
</dbReference>
<keyword evidence="7" id="KW-0175">Coiled coil</keyword>
<comment type="similarity">
    <text evidence="1">Belongs to the eIF-2-beta/eIF-5 family.</text>
</comment>
<feature type="compositionally biased region" description="Basic residues" evidence="8">
    <location>
        <begin position="178"/>
        <end position="187"/>
    </location>
</feature>
<evidence type="ECO:0000256" key="7">
    <source>
        <dbReference type="SAM" id="Coils"/>
    </source>
</evidence>
<feature type="domain" description="W2" evidence="9">
    <location>
        <begin position="306"/>
        <end position="474"/>
    </location>
</feature>
<dbReference type="SMART" id="SM00653">
    <property type="entry name" value="eIF2B_5"/>
    <property type="match status" value="1"/>
</dbReference>
<feature type="region of interest" description="Disordered" evidence="8">
    <location>
        <begin position="161"/>
        <end position="221"/>
    </location>
</feature>
<feature type="compositionally biased region" description="Basic and acidic residues" evidence="8">
    <location>
        <begin position="161"/>
        <end position="177"/>
    </location>
</feature>
<evidence type="ECO:0000256" key="6">
    <source>
        <dbReference type="ARBA" id="ARBA00025032"/>
    </source>
</evidence>
<evidence type="ECO:0000256" key="2">
    <source>
        <dbReference type="ARBA" id="ARBA00022540"/>
    </source>
</evidence>
<dbReference type="PANTHER" id="PTHR23001:SF7">
    <property type="entry name" value="EUKARYOTIC TRANSLATION INITIATION FACTOR 5"/>
    <property type="match status" value="1"/>
</dbReference>
<dbReference type="FunFam" id="3.30.30.170:FF:000002">
    <property type="entry name" value="Eukaryotic translation initiation factor 5"/>
    <property type="match status" value="1"/>
</dbReference>
<evidence type="ECO:0000256" key="1">
    <source>
        <dbReference type="ARBA" id="ARBA00010397"/>
    </source>
</evidence>
<dbReference type="FunFam" id="2.20.25.350:FF:000001">
    <property type="entry name" value="Eukaryotic translation initiation factor 5"/>
    <property type="match status" value="1"/>
</dbReference>
<dbReference type="GO" id="GO:0003743">
    <property type="term" value="F:translation initiation factor activity"/>
    <property type="evidence" value="ECO:0007669"/>
    <property type="project" value="UniProtKB-KW"/>
</dbReference>
<dbReference type="AlphaFoldDB" id="A0A1D2A8X2"/>
<dbReference type="PROSITE" id="PS51363">
    <property type="entry name" value="W2"/>
    <property type="match status" value="1"/>
</dbReference>
<dbReference type="GO" id="GO:0005829">
    <property type="term" value="C:cytosol"/>
    <property type="evidence" value="ECO:0007669"/>
    <property type="project" value="TreeGrafter"/>
</dbReference>
<dbReference type="SMART" id="SM00515">
    <property type="entry name" value="eIF5C"/>
    <property type="match status" value="1"/>
</dbReference>
<evidence type="ECO:0000313" key="10">
    <source>
        <dbReference type="EMBL" id="JAT75624.1"/>
    </source>
</evidence>
<accession>A0A1D2A8X2</accession>
<dbReference type="InterPro" id="IPR002735">
    <property type="entry name" value="Transl_init_fac_IF2/IF5_dom"/>
</dbReference>
<reference evidence="10" key="1">
    <citation type="submission" date="2015-08" db="EMBL/GenBank/DDBJ databases">
        <authorList>
            <person name="Babu N.S."/>
            <person name="Beckwith C.J."/>
            <person name="Beseler K.G."/>
            <person name="Brison A."/>
            <person name="Carone J.V."/>
            <person name="Caskin T.P."/>
            <person name="Diamond M."/>
            <person name="Durham M.E."/>
            <person name="Foxe J.M."/>
            <person name="Go M."/>
            <person name="Henderson B.A."/>
            <person name="Jones I.B."/>
            <person name="McGettigan J.A."/>
            <person name="Micheletti S.J."/>
            <person name="Nasrallah M.E."/>
            <person name="Ortiz D."/>
            <person name="Piller C.R."/>
            <person name="Privatt S.R."/>
            <person name="Schneider S.L."/>
            <person name="Sharp S."/>
            <person name="Smith T.C."/>
            <person name="Stanton J.D."/>
            <person name="Ullery H.E."/>
            <person name="Wilson R.J."/>
            <person name="Serrano M.G."/>
            <person name="Buck G."/>
            <person name="Lee V."/>
            <person name="Wang Y."/>
            <person name="Carvalho R."/>
            <person name="Voegtly L."/>
            <person name="Shi R."/>
            <person name="Duckworth R."/>
            <person name="Johnson A."/>
            <person name="Loviza R."/>
            <person name="Walstead R."/>
            <person name="Shah Z."/>
            <person name="Kiflezghi M."/>
            <person name="Wade K."/>
            <person name="Ball S.L."/>
            <person name="Bradley K.W."/>
            <person name="Asai D.J."/>
            <person name="Bowman C.A."/>
            <person name="Russell D.A."/>
            <person name="Pope W.H."/>
            <person name="Jacobs-Sera D."/>
            <person name="Hendrix R.W."/>
            <person name="Hatfull G.F."/>
        </authorList>
    </citation>
    <scope>NUCLEOTIDE SEQUENCE</scope>
</reference>
<evidence type="ECO:0000259" key="9">
    <source>
        <dbReference type="PROSITE" id="PS51363"/>
    </source>
</evidence>
<dbReference type="GO" id="GO:0005092">
    <property type="term" value="F:GDP-dissociation inhibitor activity"/>
    <property type="evidence" value="ECO:0007669"/>
    <property type="project" value="TreeGrafter"/>
</dbReference>
<proteinExistence type="inferred from homology"/>
<gene>
    <name evidence="10" type="ORF">g.30561</name>
</gene>
<dbReference type="Gene3D" id="3.30.30.170">
    <property type="match status" value="1"/>
</dbReference>
<organism evidence="10">
    <name type="scientific">Auxenochlorella protothecoides</name>
    <name type="common">Green microalga</name>
    <name type="synonym">Chlorella protothecoides</name>
    <dbReference type="NCBI Taxonomy" id="3075"/>
    <lineage>
        <taxon>Eukaryota</taxon>
        <taxon>Viridiplantae</taxon>
        <taxon>Chlorophyta</taxon>
        <taxon>core chlorophytes</taxon>
        <taxon>Trebouxiophyceae</taxon>
        <taxon>Chlorellales</taxon>
        <taxon>Chlorellaceae</taxon>
        <taxon>Auxenochlorella</taxon>
    </lineage>
</organism>
<dbReference type="Pfam" id="PF02020">
    <property type="entry name" value="W2"/>
    <property type="match status" value="1"/>
</dbReference>
<dbReference type="SUPFAM" id="SSF100966">
    <property type="entry name" value="Translation initiation factor 2 beta, aIF2beta, N-terminal domain"/>
    <property type="match status" value="1"/>
</dbReference>
<dbReference type="SUPFAM" id="SSF75689">
    <property type="entry name" value="Zinc-binding domain of translation initiation factor 2 beta"/>
    <property type="match status" value="1"/>
</dbReference>
<comment type="function">
    <text evidence="6">Catalyzes the hydrolysis of GTP bound to the 40S ribosomal initiation complex (40S.mRNA.Met-tRNA[F].eIF-2.GTP) with the subsequent joining of a 60S ribosomal subunit resulting in the release of eIF-2 and the guanine nucleotide. The subsequent joining of a 60S ribosomal subunit results in the formation of a functional 80S initiation complex (80S.mRNA.Met-tRNA[F]).</text>
</comment>
<dbReference type="EMBL" id="GDKF01002998">
    <property type="protein sequence ID" value="JAT75624.1"/>
    <property type="molecule type" value="Transcribed_RNA"/>
</dbReference>
<dbReference type="GO" id="GO:0071074">
    <property type="term" value="F:eukaryotic initiation factor eIF2 binding"/>
    <property type="evidence" value="ECO:0007669"/>
    <property type="project" value="TreeGrafter"/>
</dbReference>
<dbReference type="PANTHER" id="PTHR23001">
    <property type="entry name" value="EUKARYOTIC TRANSLATION INITIATION FACTOR"/>
    <property type="match status" value="1"/>
</dbReference>
<keyword evidence="5" id="KW-0342">GTP-binding</keyword>
<feature type="compositionally biased region" description="Acidic residues" evidence="8">
    <location>
        <begin position="201"/>
        <end position="221"/>
    </location>
</feature>
<dbReference type="Gene3D" id="2.20.25.350">
    <property type="match status" value="1"/>
</dbReference>
<dbReference type="InterPro" id="IPR003307">
    <property type="entry name" value="W2_domain"/>
</dbReference>
<dbReference type="SUPFAM" id="SSF48371">
    <property type="entry name" value="ARM repeat"/>
    <property type="match status" value="1"/>
</dbReference>
<evidence type="ECO:0000256" key="8">
    <source>
        <dbReference type="SAM" id="MobiDB-lite"/>
    </source>
</evidence>
<sequence>MASINIGGENAGDAFYRYKMPKLKARIEGRGNGIKTNVENNVDIAKALERPPEYTLKFFGCELGAQTKFEKASGTSIVNGAHDASRLSELLESFIKKYVQCYSCGNPETVVKIKRENIFLKCKACGFVSEVDARLKLNTFILKNPPDNKLSKAEKKVKKLEKERMKGLEVAEPEKEDKKKKKKKSSKSKKEEADASANGDGPEDEAGSGDGDDEDEDEDEDEVVWMTDTSEAAMARRAAEQLSGATAAMVTQGNLEAEMAAAKKAEEAAKKAAEEEAAAAAAAQAEADAAAAKKAEEDARLAEEAAAKLALASPEVAAMSTLRQLLASGTAPAELAATLRSLELPGGPAARASALYQVLFGDVEAGAKLSAEVEGRKAYLAPFSKDAAGQLGQLVAVEKLVGVTLPARVREAPLVIKALYDLDLVEEDLILAWYKRADAASVLEVPASAASAVRAASRPFVEWLEQAESSEEDSDEE</sequence>
<dbReference type="InterPro" id="IPR045196">
    <property type="entry name" value="IF2/IF5"/>
</dbReference>
<dbReference type="GO" id="GO:0005525">
    <property type="term" value="F:GTP binding"/>
    <property type="evidence" value="ECO:0007669"/>
    <property type="project" value="UniProtKB-KW"/>
</dbReference>
<protein>
    <recommendedName>
        <fullName evidence="9">W2 domain-containing protein</fullName>
    </recommendedName>
</protein>
<evidence type="ECO:0000256" key="4">
    <source>
        <dbReference type="ARBA" id="ARBA00022917"/>
    </source>
</evidence>
<dbReference type="Gene3D" id="1.25.40.180">
    <property type="match status" value="1"/>
</dbReference>
<dbReference type="InterPro" id="IPR016024">
    <property type="entry name" value="ARM-type_fold"/>
</dbReference>
<dbReference type="Pfam" id="PF01873">
    <property type="entry name" value="eIF-5_eIF-2B"/>
    <property type="match status" value="1"/>
</dbReference>
<evidence type="ECO:0000256" key="3">
    <source>
        <dbReference type="ARBA" id="ARBA00022741"/>
    </source>
</evidence>
<keyword evidence="2" id="KW-0396">Initiation factor</keyword>
<name>A0A1D2A8X2_AUXPR</name>